<proteinExistence type="predicted"/>
<name>A0A1W6MV62_9HYPH</name>
<evidence type="ECO:0000313" key="4">
    <source>
        <dbReference type="Proteomes" id="UP000193978"/>
    </source>
</evidence>
<dbReference type="RefSeq" id="WP_085771566.1">
    <property type="nucleotide sequence ID" value="NZ_AP027149.1"/>
</dbReference>
<gene>
    <name evidence="3" type="ORF">B1812_10665</name>
</gene>
<evidence type="ECO:0000313" key="3">
    <source>
        <dbReference type="EMBL" id="ARN81457.1"/>
    </source>
</evidence>
<keyword evidence="2" id="KW-0732">Signal</keyword>
<dbReference type="KEGG" id="mbry:B1812_10665"/>
<keyword evidence="1" id="KW-0472">Membrane</keyword>
<accession>A0A1W6MV62</accession>
<keyword evidence="4" id="KW-1185">Reference proteome</keyword>
<keyword evidence="1" id="KW-1133">Transmembrane helix</keyword>
<reference evidence="3 4" key="1">
    <citation type="submission" date="2017-02" db="EMBL/GenBank/DDBJ databases">
        <authorList>
            <person name="Peterson S.W."/>
        </authorList>
    </citation>
    <scope>NUCLEOTIDE SEQUENCE [LARGE SCALE GENOMIC DNA]</scope>
    <source>
        <strain evidence="3 4">S285</strain>
    </source>
</reference>
<protein>
    <recommendedName>
        <fullName evidence="5">Lectin-like protein BA14k</fullName>
    </recommendedName>
</protein>
<feature type="transmembrane region" description="Helical" evidence="1">
    <location>
        <begin position="43"/>
        <end position="64"/>
    </location>
</feature>
<sequence length="106" mass="10932">MISKRAKIFAVATLSTLLLASPALAGGWGYGPRWGYGHGYGGGYGWGAAAAAGALGGLAVGLIASQAAAYPAPYPYYYGPRCGVVNEPLYDSYGYVAGYRPTRVCE</sequence>
<dbReference type="AlphaFoldDB" id="A0A1W6MV62"/>
<evidence type="ECO:0000256" key="2">
    <source>
        <dbReference type="SAM" id="SignalP"/>
    </source>
</evidence>
<evidence type="ECO:0000256" key="1">
    <source>
        <dbReference type="SAM" id="Phobius"/>
    </source>
</evidence>
<feature type="chain" id="PRO_5012619510" description="Lectin-like protein BA14k" evidence="2">
    <location>
        <begin position="26"/>
        <end position="106"/>
    </location>
</feature>
<keyword evidence="1" id="KW-0812">Transmembrane</keyword>
<dbReference type="EMBL" id="CP019948">
    <property type="protein sequence ID" value="ARN81457.1"/>
    <property type="molecule type" value="Genomic_DNA"/>
</dbReference>
<evidence type="ECO:0008006" key="5">
    <source>
        <dbReference type="Google" id="ProtNLM"/>
    </source>
</evidence>
<feature type="signal peptide" evidence="2">
    <location>
        <begin position="1"/>
        <end position="25"/>
    </location>
</feature>
<organism evidence="3 4">
    <name type="scientific">Methylocystis bryophila</name>
    <dbReference type="NCBI Taxonomy" id="655015"/>
    <lineage>
        <taxon>Bacteria</taxon>
        <taxon>Pseudomonadati</taxon>
        <taxon>Pseudomonadota</taxon>
        <taxon>Alphaproteobacteria</taxon>
        <taxon>Hyphomicrobiales</taxon>
        <taxon>Methylocystaceae</taxon>
        <taxon>Methylocystis</taxon>
    </lineage>
</organism>
<dbReference type="STRING" id="655015.B1812_10665"/>
<dbReference type="Proteomes" id="UP000193978">
    <property type="component" value="Chromosome"/>
</dbReference>